<dbReference type="Gene3D" id="3.40.50.720">
    <property type="entry name" value="NAD(P)-binding Rossmann-like Domain"/>
    <property type="match status" value="2"/>
</dbReference>
<dbReference type="SMART" id="SM00825">
    <property type="entry name" value="PKS_KS"/>
    <property type="match status" value="2"/>
</dbReference>
<dbReference type="InterPro" id="IPR020841">
    <property type="entry name" value="PKS_Beta-ketoAc_synthase_dom"/>
</dbReference>
<dbReference type="InterPro" id="IPR020843">
    <property type="entry name" value="ER"/>
</dbReference>
<feature type="domain" description="Carrier" evidence="9">
    <location>
        <begin position="3571"/>
        <end position="3646"/>
    </location>
</feature>
<dbReference type="InterPro" id="IPR014030">
    <property type="entry name" value="Ketoacyl_synth_N"/>
</dbReference>
<dbReference type="Pfam" id="PF00109">
    <property type="entry name" value="ketoacyl-synt"/>
    <property type="match status" value="2"/>
</dbReference>
<dbReference type="PROSITE" id="PS50075">
    <property type="entry name" value="CARRIER"/>
    <property type="match status" value="2"/>
</dbReference>
<dbReference type="SMART" id="SM00822">
    <property type="entry name" value="PKS_KR"/>
    <property type="match status" value="2"/>
</dbReference>
<dbReference type="SUPFAM" id="SSF51735">
    <property type="entry name" value="NAD(P)-binding Rossmann-fold domains"/>
    <property type="match status" value="5"/>
</dbReference>
<comment type="pathway">
    <text evidence="1">Antibiotic biosynthesis.</text>
</comment>
<evidence type="ECO:0000313" key="12">
    <source>
        <dbReference type="EMBL" id="MDT0542806.1"/>
    </source>
</evidence>
<dbReference type="Pfam" id="PF18369">
    <property type="entry name" value="PKS_DE"/>
    <property type="match status" value="1"/>
</dbReference>
<evidence type="ECO:0000256" key="3">
    <source>
        <dbReference type="ARBA" id="ARBA00022553"/>
    </source>
</evidence>
<evidence type="ECO:0000256" key="6">
    <source>
        <dbReference type="ARBA" id="ARBA00023268"/>
    </source>
</evidence>
<dbReference type="SMART" id="SM01294">
    <property type="entry name" value="PKS_PP_betabranch"/>
    <property type="match status" value="2"/>
</dbReference>
<dbReference type="Gene3D" id="3.10.129.110">
    <property type="entry name" value="Polyketide synthase dehydratase"/>
    <property type="match status" value="1"/>
</dbReference>
<dbReference type="Gene3D" id="6.10.140.1830">
    <property type="match status" value="1"/>
</dbReference>
<dbReference type="SUPFAM" id="SSF55048">
    <property type="entry name" value="Probable ACP-binding domain of malonyl-CoA ACP transacylase"/>
    <property type="match status" value="2"/>
</dbReference>
<feature type="active site" description="Proton acceptor; for dehydratase activity" evidence="8">
    <location>
        <position position="960"/>
    </location>
</feature>
<dbReference type="InterPro" id="IPR016035">
    <property type="entry name" value="Acyl_Trfase/lysoPLipase"/>
</dbReference>
<evidence type="ECO:0000259" key="11">
    <source>
        <dbReference type="PROSITE" id="PS52019"/>
    </source>
</evidence>
<dbReference type="Gene3D" id="3.30.70.3290">
    <property type="match status" value="2"/>
</dbReference>
<evidence type="ECO:0000313" key="13">
    <source>
        <dbReference type="Proteomes" id="UP001180754"/>
    </source>
</evidence>
<dbReference type="InterPro" id="IPR013968">
    <property type="entry name" value="PKS_KR"/>
</dbReference>
<dbReference type="InterPro" id="IPR009081">
    <property type="entry name" value="PP-bd_ACP"/>
</dbReference>
<evidence type="ECO:0000259" key="9">
    <source>
        <dbReference type="PROSITE" id="PS50075"/>
    </source>
</evidence>
<keyword evidence="13" id="KW-1185">Reference proteome</keyword>
<dbReference type="InterPro" id="IPR011032">
    <property type="entry name" value="GroES-like_sf"/>
</dbReference>
<dbReference type="SMART" id="SM00827">
    <property type="entry name" value="PKS_AT"/>
    <property type="match status" value="2"/>
</dbReference>
<dbReference type="InterPro" id="IPR049900">
    <property type="entry name" value="PKS_mFAS_DH"/>
</dbReference>
<evidence type="ECO:0000256" key="4">
    <source>
        <dbReference type="ARBA" id="ARBA00022679"/>
    </source>
</evidence>
<keyword evidence="7" id="KW-0012">Acyltransferase</keyword>
<keyword evidence="2" id="KW-0596">Phosphopantetheine</keyword>
<reference evidence="12" key="1">
    <citation type="submission" date="2024-05" db="EMBL/GenBank/DDBJ databases">
        <title>30 novel species of actinomycetes from the DSMZ collection.</title>
        <authorList>
            <person name="Nouioui I."/>
        </authorList>
    </citation>
    <scope>NUCLEOTIDE SEQUENCE</scope>
    <source>
        <strain evidence="12">DSM 41529</strain>
    </source>
</reference>
<dbReference type="Pfam" id="PF00698">
    <property type="entry name" value="Acyl_transf_1"/>
    <property type="match status" value="2"/>
</dbReference>
<name>A0ABU2XA66_9ACTN</name>
<feature type="active site" description="Proton donor; for dehydratase activity" evidence="8">
    <location>
        <position position="1131"/>
    </location>
</feature>
<dbReference type="InterPro" id="IPR001227">
    <property type="entry name" value="Ac_transferase_dom_sf"/>
</dbReference>
<dbReference type="SUPFAM" id="SSF53901">
    <property type="entry name" value="Thiolase-like"/>
    <property type="match status" value="2"/>
</dbReference>
<dbReference type="PANTHER" id="PTHR43775:SF51">
    <property type="entry name" value="INACTIVE PHENOLPHTHIOCEROL SYNTHESIS POLYKETIDE SYNTHASE TYPE I PKS1-RELATED"/>
    <property type="match status" value="1"/>
</dbReference>
<dbReference type="Gene3D" id="3.40.366.10">
    <property type="entry name" value="Malonyl-Coenzyme A Acyl Carrier Protein, domain 2"/>
    <property type="match status" value="2"/>
</dbReference>
<dbReference type="InterPro" id="IPR057326">
    <property type="entry name" value="KR_dom"/>
</dbReference>
<dbReference type="Pfam" id="PF08659">
    <property type="entry name" value="KR"/>
    <property type="match status" value="2"/>
</dbReference>
<dbReference type="RefSeq" id="WP_311723159.1">
    <property type="nucleotide sequence ID" value="NZ_JAVRFD010000003.1"/>
</dbReference>
<evidence type="ECO:0000256" key="2">
    <source>
        <dbReference type="ARBA" id="ARBA00022450"/>
    </source>
</evidence>
<evidence type="ECO:0000256" key="7">
    <source>
        <dbReference type="ARBA" id="ARBA00023315"/>
    </source>
</evidence>
<dbReference type="Pfam" id="PF02801">
    <property type="entry name" value="Ketoacyl-synt_C"/>
    <property type="match status" value="2"/>
</dbReference>
<dbReference type="EMBL" id="JAVRFD010000003">
    <property type="protein sequence ID" value="MDT0542806.1"/>
    <property type="molecule type" value="Genomic_DNA"/>
</dbReference>
<dbReference type="InterPro" id="IPR036736">
    <property type="entry name" value="ACP-like_sf"/>
</dbReference>
<feature type="domain" description="PKS/mFAS DH" evidence="11">
    <location>
        <begin position="928"/>
        <end position="1208"/>
    </location>
</feature>
<dbReference type="SUPFAM" id="SSF47336">
    <property type="entry name" value="ACP-like"/>
    <property type="match status" value="2"/>
</dbReference>
<dbReference type="SMART" id="SM00829">
    <property type="entry name" value="PKS_ER"/>
    <property type="match status" value="1"/>
</dbReference>
<dbReference type="Pfam" id="PF14765">
    <property type="entry name" value="PS-DH"/>
    <property type="match status" value="1"/>
</dbReference>
<dbReference type="CDD" id="cd05195">
    <property type="entry name" value="enoyl_red"/>
    <property type="match status" value="1"/>
</dbReference>
<dbReference type="SMART" id="SM00826">
    <property type="entry name" value="PKS_DH"/>
    <property type="match status" value="1"/>
</dbReference>
<dbReference type="InterPro" id="IPR016039">
    <property type="entry name" value="Thiolase-like"/>
</dbReference>
<dbReference type="PANTHER" id="PTHR43775">
    <property type="entry name" value="FATTY ACID SYNTHASE"/>
    <property type="match status" value="1"/>
</dbReference>
<dbReference type="InterPro" id="IPR049551">
    <property type="entry name" value="PKS_DH_C"/>
</dbReference>
<dbReference type="SMART" id="SM00823">
    <property type="entry name" value="PKS_PP"/>
    <property type="match status" value="2"/>
</dbReference>
<dbReference type="Pfam" id="PF08240">
    <property type="entry name" value="ADH_N"/>
    <property type="match status" value="1"/>
</dbReference>
<dbReference type="InterPro" id="IPR020806">
    <property type="entry name" value="PKS_PP-bd"/>
</dbReference>
<dbReference type="InterPro" id="IPR016036">
    <property type="entry name" value="Malonyl_transacylase_ACP-bd"/>
</dbReference>
<dbReference type="Proteomes" id="UP001180754">
    <property type="component" value="Unassembled WGS sequence"/>
</dbReference>
<feature type="region of interest" description="N-terminal hotdog fold" evidence="8">
    <location>
        <begin position="928"/>
        <end position="1057"/>
    </location>
</feature>
<dbReference type="InterPro" id="IPR018201">
    <property type="entry name" value="Ketoacyl_synth_AS"/>
</dbReference>
<dbReference type="Gene3D" id="3.40.50.11460">
    <property type="match status" value="1"/>
</dbReference>
<evidence type="ECO:0000259" key="10">
    <source>
        <dbReference type="PROSITE" id="PS52004"/>
    </source>
</evidence>
<feature type="domain" description="Carrier" evidence="9">
    <location>
        <begin position="2016"/>
        <end position="2091"/>
    </location>
</feature>
<dbReference type="InterPro" id="IPR032821">
    <property type="entry name" value="PKS_assoc"/>
</dbReference>
<proteinExistence type="predicted"/>
<dbReference type="CDD" id="cd00833">
    <property type="entry name" value="PKS"/>
    <property type="match status" value="2"/>
</dbReference>
<dbReference type="Pfam" id="PF00550">
    <property type="entry name" value="PP-binding"/>
    <property type="match status" value="2"/>
</dbReference>
<dbReference type="PROSITE" id="PS52019">
    <property type="entry name" value="PKS_MFAS_DH"/>
    <property type="match status" value="1"/>
</dbReference>
<dbReference type="InterPro" id="IPR036291">
    <property type="entry name" value="NAD(P)-bd_dom_sf"/>
</dbReference>
<protein>
    <submittedName>
        <fullName evidence="12">SDR family NAD(P)-dependent oxidoreductase</fullName>
    </submittedName>
</protein>
<dbReference type="Gene3D" id="3.40.47.10">
    <property type="match status" value="2"/>
</dbReference>
<keyword evidence="4" id="KW-0808">Transferase</keyword>
<dbReference type="InterPro" id="IPR042104">
    <property type="entry name" value="PKS_dehydratase_sf"/>
</dbReference>
<evidence type="ECO:0000256" key="8">
    <source>
        <dbReference type="PROSITE-ProRule" id="PRU01363"/>
    </source>
</evidence>
<dbReference type="Gene3D" id="3.90.180.10">
    <property type="entry name" value="Medium-chain alcohol dehydrogenases, catalytic domain"/>
    <property type="match status" value="1"/>
</dbReference>
<dbReference type="Pfam" id="PF13602">
    <property type="entry name" value="ADH_zinc_N_2"/>
    <property type="match status" value="1"/>
</dbReference>
<keyword evidence="5" id="KW-0045">Antibiotic biosynthesis</keyword>
<dbReference type="InterPro" id="IPR013154">
    <property type="entry name" value="ADH-like_N"/>
</dbReference>
<dbReference type="InterPro" id="IPR014031">
    <property type="entry name" value="Ketoacyl_synth_C"/>
</dbReference>
<dbReference type="Pfam" id="PF21089">
    <property type="entry name" value="PKS_DH_N"/>
    <property type="match status" value="1"/>
</dbReference>
<dbReference type="SUPFAM" id="SSF50129">
    <property type="entry name" value="GroES-like"/>
    <property type="match status" value="1"/>
</dbReference>
<dbReference type="NCBIfam" id="NF045894">
    <property type="entry name" value="PKS_plus_SDR"/>
    <property type="match status" value="1"/>
</dbReference>
<keyword evidence="6" id="KW-0511">Multifunctional enzyme</keyword>
<feature type="region of interest" description="C-terminal hotdog fold" evidence="8">
    <location>
        <begin position="1070"/>
        <end position="1208"/>
    </location>
</feature>
<feature type="domain" description="Ketosynthase family 3 (KS3)" evidence="10">
    <location>
        <begin position="33"/>
        <end position="459"/>
    </location>
</feature>
<dbReference type="Pfam" id="PF16197">
    <property type="entry name" value="KAsynt_C_assoc"/>
    <property type="match status" value="2"/>
</dbReference>
<dbReference type="InterPro" id="IPR006162">
    <property type="entry name" value="Ppantetheine_attach_site"/>
</dbReference>
<organism evidence="12 13">
    <name type="scientific">Streptomyces lonegramiae</name>
    <dbReference type="NCBI Taxonomy" id="3075524"/>
    <lineage>
        <taxon>Bacteria</taxon>
        <taxon>Bacillati</taxon>
        <taxon>Actinomycetota</taxon>
        <taxon>Actinomycetes</taxon>
        <taxon>Kitasatosporales</taxon>
        <taxon>Streptomycetaceae</taxon>
        <taxon>Streptomyces</taxon>
    </lineage>
</organism>
<dbReference type="SUPFAM" id="SSF52151">
    <property type="entry name" value="FabD/lysophospholipase-like"/>
    <property type="match status" value="2"/>
</dbReference>
<dbReference type="InterPro" id="IPR020807">
    <property type="entry name" value="PKS_DH"/>
</dbReference>
<accession>A0ABU2XA66</accession>
<dbReference type="Gene3D" id="1.10.1200.10">
    <property type="entry name" value="ACP-like"/>
    <property type="match status" value="2"/>
</dbReference>
<dbReference type="InterPro" id="IPR041618">
    <property type="entry name" value="PKS_DE"/>
</dbReference>
<dbReference type="CDD" id="cd08956">
    <property type="entry name" value="KR_3_FAS_SDR_x"/>
    <property type="match status" value="1"/>
</dbReference>
<sequence length="3726" mass="388191">MDDVKKLRHFLTRVTAELQETRSRLRAVETADSEPVAIVGMSCRYPGAVASPEDLWRLVSGGGDAITGFPADRGWDLAGLVDPAGDRPGTSYVDRGGFLHDAGEFDASFFGISPREALAMDPQQRLLLETSWELFERSGLDPAALRGSRTGVFIGSSFRDYGSRLPAVPEEVEGHAMTGVAGSVASGRIAYTFGLEGPALTVDTACSSSLVALHLAVRSLRQGECSLALAGGVAVMSTPDLFTEFSKQQGLSRDGRCKAFAATADGMGAAEGVGLLLVERLSDAVRNGHQVLAVVRGSAVNQDGASSGLTAPNGPAQQRVIRQALADAGVSAAAVDAVEAHGTGTSLGDPIEAQALLATYGQDRPGDRPLLLGSVKSNIGHTQAAAGVAGVIKMVMALRHGVVPRTLHVDEPTPHVDWESGAVELATDNLAWPESDRMRRAAVSSFGVSGTNAHVILEQAPADEREPADAPAPAALTGALPWPVSARSAAALKAQAGRVRSVAAEHGDPAGIGWSLASTRSGLEHRAVVVGDAPDTFLSGLDALAAGEPAAHVVSGETTGAPTGVVFVFPGQGSQWVGMASELLGSSPAFADSIERCAGALAPHIEWDLLEVLREEGPLERVDVVQPVLWAVMVSLAQVWRSVGVEPSAVIGHSQGEIAAACVSGALSLEDGARLVALRSRAIAGELAGLGGMVSVAASVERVEELLEGHDGVWIATVNGPAATVVAGSPEALDAVLAAAEAVGVRARRVAVDYASHTPHVERIRGRLLELAAPIVPRAGDVPMYSTVTGAPVTGVELDAEYWYRNLRERVAFHDTVRVLLDQGDRVFLEVSPHPVLAGAIQEAGHAVDTDVLAVGTLRHDEGGPRRVLTSLAELWVRGVEPDWKAVFGGAAAPVDLPTYAFQRDHYWLRGTAGVGDVAGAGLSVVGHPLLAAAVTLADGDGCVFTGRLSTAAQPWLADHAVLNRVLLPGAAVMELALRAGESVGSDHLDELVLHAPLVLPADGTPLDIQVGVDAADELGRRAVRVHSRPHRPGRTDDEEEWTGHATGTLITAPAGEPAAEDTAWPPADAVAVDIDGFYERLAEAGYAYGPVFRGVRAVWRRGAEMFAEVALDEAAAGEAERFGVHPALVDAALQTRLVTVAEGEAERMMPFSFSGARIHAMGATSARVRVAPAGSDAISVRMTDQAGLPILTVDQIVSRPLSADAMSGTAVNSMYEVTWASLATADAPEQGLAILGDALPGLDAPRYPDAAAVAEAVRAGEPVPPVVLLPCPRGDGGDMPAASREVLAAVLGPVREWLAHDELEAVRLVPVTRGAIAVAPGDRIDMAQAAVRGLLRSAASEHPHRILQVDIDGATDPETDPGVMAALSAVAAAAVAAGESEAVVRSGAASVPRLARVPSADPGTLPLPGTAGAWGLDLDTAGTLEGLALTASPRAEAPLAAGQVRVAVRATGVNFRDVLVALGVVPNTESLFGCEGAGVVVEVGREVTGLAVGDRVMGLLSGAYAGPLAVADARMVVRMPGGWSFAEAASVPAVFLTAYYALVDLADLRAGESLAVHAAAGGVGMAAVQLARYLGAEVYATASEPKWPVVRAMGVPAERLASSRTLEFADRFLEATGGRGVDVVLNCLAREFVDASLGLLPSGGRFVEMGKTDIRDADEVAAARPGVRYRAFDLGEAGADRLGEMLTHLADLFGQGVLSALPVTAWDTRQAPQAFRHLSQARHTGKVVLTTPPSGPLDGTVLITGGTGVIGSAVARHLATEHRLIDLVLTSRRGLEAPGAAELVADLAELGATARVVACDVADRGALVGLLGELPGLCGVVHAAGALDDGVVSALTPERLDTVLRPKVDAAWHLHELTRDRDLSLFVLFSSAAGVLGAAGQGSYAAANAFLDALAWHRRAQGLPAHSLAWGLWADRSSMTGALGAADLERMRRSGVQALTTDEGLALFDAAVRMPRPHTVPVRLDVSAVGRHKDPAPLFRALVRTPAKRVAANAPADGGGLRERLATLSPAERDRVLTELVRAQAAVVLGHGGAEAVGADRAFKDVGFDSLTAVELRNRLGAATGLRLPVTAVFDHPTPVALAAELALRLGADGEGVSVPAVPVAAAVAVVADEPIAIVGMSCRFPGGVGSPEDLWQLLIDERDATGAYPTDRGWQVDDLGDPHFPDDSYARVGGFLHDMADFDPEFFGISPREALATDPQQRLLLETTWEAFERAGIDPTTLRATSTGVFTGLIYNDYASRFPRLLSGFEGYLGNGSANSVASGRIAYTLGLEGPAITVDTACSSSMVALHLAAQSLRQGECTLAVAGGVTVMSTPRPLIEFSRIGGLALDGRCKAFGADADGMGFAEGIGMLVVERLSDARRNGHRVLAVLRGSALNQDGASNGLTAPSGPAQQRVIRQALANAGLSAADVDVVEAHGTGTSLGDPIEAQALQATYGQDRAEDRPLLLGSVKSNLGHTQAAAGVAGVIKTVLALRHGVVPRTLHVERPTSHVDWAAGGLRLADGSVPWPETGRARRAAVSSFGISGTNAHVILEHIPEQAPEPKAPAAPATGAPVPWVVSAKSAESLRDQARRLHERVTAAPDLAPADIARSLLTTRAVFDHRAVVVGRDREELLHRLAALAGGEPAAGVVQGVAAARAKTVFVFPGQGSQWAGMATELLDISPAFAERLESCAAALAPHIDWSPLDVLHGRPGAPSLDRVDVVQPVLWAVMVSLAQVWRTHGVEPSAVVGHSQGELAAAAVSGVLSLDDAARIVALRSRLIARELAGQGGMVSLARPMGAALELLKPWGERISVATVNGPGSTVVAGEPEALEELMAACEREGVRARRIPVDYASHSPQVARLREALLDLAAPVVSRTPELPMYSAVTGELLATGAADAEYWYRNLRQTVLFEQATRALAGAGHDVFVEVSPHPVLTTGMAETLEDHPGDIAIGGTLRRDEGGRDRLLTALAEVFVTGVAVDWATTFEGGRTVELPTYAFHRQRYWLDAPSEPEAARGNTAVDEAFWAAVDQLDPDGLASTLGVEDVSVRSSLNAVLPALSDWHRQRSERATVDTWRYGIAWAQVPETAPAPLSGTWLLAVSAGFEADPRVAALVAGIERRGARALPVVISSDRPADIAAQLRTACEPTKPGELGESGESAQPAGVLSLSAWDERPHPSYPAVPGGFAHVLALCQALEAAGVTAPLWCVTSGAVTTGADDAPVSPAQALVWGLGRVAAQEHPDRWGGLIDLPAEPDEQDVNRLCGLLSGGSGEDQLAVRTGGVLARRLARTPAPAAPAREWTPTGTVLITGGTGAIGGHVARWLAARGAEHLLLLSRSGPDAAGAAELRAGLEADGARVTLLACDAGDREALAATLADIPDELPLTAVFHTAAVLDDGPLDALTADRADAVLRAKTGAARNLHELTADLDLSAFVLFSSTAGTFGAAGQANYAPGNAYLDALAWHRRAHGQVATSIGWGAWAQGGMAEKEAVADLRRRHGVPVMSPERAVLALRQALDGDDTFLVVADIDWDRFYLAYTAARPSPLLHDLEEVRRIRESATGGATPDQTGPSLEERLAGLGRTEQERVLRDLVRTHAAAVLGHDGPESVPTGRPFWELGLDSVTAVEMRNRLGGAVQRKLPAGLIFDYPTVTGLVGYLRDELCRDETEVSPVMSDLDRLDIALATMPDDDPARNEVAERLEKLLRRVSPASVVTRAPATDWGLDSASQDEVFALIDEELGEL</sequence>
<evidence type="ECO:0000256" key="5">
    <source>
        <dbReference type="ARBA" id="ARBA00023194"/>
    </source>
</evidence>
<comment type="caution">
    <text evidence="12">The sequence shown here is derived from an EMBL/GenBank/DDBJ whole genome shotgun (WGS) entry which is preliminary data.</text>
</comment>
<keyword evidence="3" id="KW-0597">Phosphoprotein</keyword>
<dbReference type="InterPro" id="IPR050091">
    <property type="entry name" value="PKS_NRPS_Biosynth_Enz"/>
</dbReference>
<dbReference type="InterPro" id="IPR014043">
    <property type="entry name" value="Acyl_transferase_dom"/>
</dbReference>
<feature type="domain" description="Ketosynthase family 3 (KS3)" evidence="10">
    <location>
        <begin position="2114"/>
        <end position="2538"/>
    </location>
</feature>
<dbReference type="PROSITE" id="PS00606">
    <property type="entry name" value="KS3_1"/>
    <property type="match status" value="2"/>
</dbReference>
<gene>
    <name evidence="12" type="ORF">RND15_08750</name>
</gene>
<dbReference type="PROSITE" id="PS00012">
    <property type="entry name" value="PHOSPHOPANTETHEINE"/>
    <property type="match status" value="2"/>
</dbReference>
<dbReference type="PROSITE" id="PS52004">
    <property type="entry name" value="KS3_2"/>
    <property type="match status" value="2"/>
</dbReference>
<evidence type="ECO:0000256" key="1">
    <source>
        <dbReference type="ARBA" id="ARBA00004792"/>
    </source>
</evidence>
<dbReference type="CDD" id="cd08952">
    <property type="entry name" value="KR_1_SDR_x"/>
    <property type="match status" value="1"/>
</dbReference>
<dbReference type="InterPro" id="IPR049552">
    <property type="entry name" value="PKS_DH_N"/>
</dbReference>